<feature type="transmembrane region" description="Helical" evidence="2">
    <location>
        <begin position="56"/>
        <end position="76"/>
    </location>
</feature>
<gene>
    <name evidence="3" type="ORF">BBK82_44470</name>
</gene>
<organism evidence="3 4">
    <name type="scientific">Lentzea guizhouensis</name>
    <dbReference type="NCBI Taxonomy" id="1586287"/>
    <lineage>
        <taxon>Bacteria</taxon>
        <taxon>Bacillati</taxon>
        <taxon>Actinomycetota</taxon>
        <taxon>Actinomycetes</taxon>
        <taxon>Pseudonocardiales</taxon>
        <taxon>Pseudonocardiaceae</taxon>
        <taxon>Lentzea</taxon>
    </lineage>
</organism>
<evidence type="ECO:0000313" key="3">
    <source>
        <dbReference type="EMBL" id="ANZ41950.1"/>
    </source>
</evidence>
<dbReference type="EMBL" id="CP016793">
    <property type="protein sequence ID" value="ANZ41950.1"/>
    <property type="molecule type" value="Genomic_DNA"/>
</dbReference>
<keyword evidence="2" id="KW-0472">Membrane</keyword>
<dbReference type="Proteomes" id="UP000093053">
    <property type="component" value="Chromosome"/>
</dbReference>
<keyword evidence="2" id="KW-0812">Transmembrane</keyword>
<evidence type="ECO:0000313" key="4">
    <source>
        <dbReference type="Proteomes" id="UP000093053"/>
    </source>
</evidence>
<protein>
    <submittedName>
        <fullName evidence="3">Uncharacterized protein</fullName>
    </submittedName>
</protein>
<evidence type="ECO:0000256" key="1">
    <source>
        <dbReference type="SAM" id="MobiDB-lite"/>
    </source>
</evidence>
<dbReference type="OrthoDB" id="3432217at2"/>
<dbReference type="KEGG" id="led:BBK82_44470"/>
<dbReference type="AlphaFoldDB" id="A0A1B2HW28"/>
<evidence type="ECO:0000256" key="2">
    <source>
        <dbReference type="SAM" id="Phobius"/>
    </source>
</evidence>
<sequence length="186" mass="19892">MPTEYPDDPNDVTDVMVDPALIAAARARGEGRRAVADDTPAQEEKPPPPRQVDRRVVVIAVAAAVLVVAGIAVVGLSGTENSAPPEAMPTHSYIPGVITPPEELPVESSASTDPALASSALGLVPTTRRRAAGSRRARAGRCQDVDVGTRLRQLPQCRVLPRRPKGLGRPRRRQVRVDVRVRADVR</sequence>
<dbReference type="RefSeq" id="WP_065920285.1">
    <property type="nucleotide sequence ID" value="NZ_CP016793.1"/>
</dbReference>
<keyword evidence="2" id="KW-1133">Transmembrane helix</keyword>
<proteinExistence type="predicted"/>
<dbReference type="STRING" id="1586287.BBK82_44470"/>
<feature type="region of interest" description="Disordered" evidence="1">
    <location>
        <begin position="104"/>
        <end position="140"/>
    </location>
</feature>
<feature type="compositionally biased region" description="Basic residues" evidence="1">
    <location>
        <begin position="127"/>
        <end position="139"/>
    </location>
</feature>
<feature type="region of interest" description="Disordered" evidence="1">
    <location>
        <begin position="27"/>
        <end position="51"/>
    </location>
</feature>
<reference evidence="3 4" key="1">
    <citation type="submission" date="2016-07" db="EMBL/GenBank/DDBJ databases">
        <title>Complete genome sequence of the Lentzea guizhouensis DHS C013.</title>
        <authorList>
            <person name="Cao C."/>
        </authorList>
    </citation>
    <scope>NUCLEOTIDE SEQUENCE [LARGE SCALE GENOMIC DNA]</scope>
    <source>
        <strain evidence="3 4">DHS C013</strain>
    </source>
</reference>
<keyword evidence="4" id="KW-1185">Reference proteome</keyword>
<accession>A0A1B2HW28</accession>
<name>A0A1B2HW28_9PSEU</name>